<feature type="compositionally biased region" description="Basic residues" evidence="1">
    <location>
        <begin position="554"/>
        <end position="564"/>
    </location>
</feature>
<sequence length="652" mass="70936">MGNGKRLEEEPFLLAPHWRPPCLPFIFILNMFLTCGMAPAAASAATSMDYNGDFQAGYQEIDGINLGYLQINGTKMFALTQVFSDLFKDIPRAAVSKKMESLNIQSRRCDLKELRTLKAIQSVPIRAVKCSLISKTDLEALCTSCKALTPRKRKRKRKVKRREAEVLFDRPRLLPAYDEPDHHAFRASLDAGCAKREALFAAPFARSYEKAAPPSKSYSRNGRAHLLAGVLNAYPGDLQFLHSAVRAHGTGQPVCEPEIGRPKRSTCGCLAKKGRSASIAGSKRQGTSAGFSSDSDSSGASSPASSSDSSEDEEEEEEDDDEEEDESSCSSEDGSSSGSESSSLCSGDSVQSTRYRQAALPRIPPQNASSQVLPSVAKALRPDPNLIFWARTLRASTLESFKPVPTTTLQQDRPETRHARSVGPSERPQPKNGGVRESLELGVQEGEEADFLSIPDRVRTGERDKTEEAALQQTSEEGSGRGAHFDRLIRQSKLWCYAKGFNVDGKVLRRAEQAKGCPPTSKAGLLSLANRPLKGSSDSERSARRSRVEQAKGRPPKIPRKKTPKGGAPPCKRLLSTTPGPVRNPFTLMGTFPCTPALVVGSDGDLCPASSLCVKDSCILSKTHPLWTWQLGGHAIPMPPSLKFRGYGFENV</sequence>
<dbReference type="AlphaFoldDB" id="A0A6J1U499"/>
<dbReference type="Pfam" id="PF15223">
    <property type="entry name" value="EPOP"/>
    <property type="match status" value="1"/>
</dbReference>
<dbReference type="PANTHER" id="PTHR23187:SF1">
    <property type="entry name" value="ELONGIN BC AND POLYCOMB REPRESSIVE COMPLEX 2-ASSOCIATED PROTEIN"/>
    <property type="match status" value="1"/>
</dbReference>
<dbReference type="InterPro" id="IPR027971">
    <property type="entry name" value="EPOP"/>
</dbReference>
<evidence type="ECO:0000259" key="2">
    <source>
        <dbReference type="Pfam" id="PF02437"/>
    </source>
</evidence>
<dbReference type="InterPro" id="IPR009061">
    <property type="entry name" value="DNA-bd_dom_put_sf"/>
</dbReference>
<feature type="region of interest" description="Disordered" evidence="1">
    <location>
        <begin position="513"/>
        <end position="578"/>
    </location>
</feature>
<feature type="compositionally biased region" description="Low complexity" evidence="1">
    <location>
        <begin position="328"/>
        <end position="349"/>
    </location>
</feature>
<evidence type="ECO:0000313" key="4">
    <source>
        <dbReference type="RefSeq" id="XP_026525601.1"/>
    </source>
</evidence>
<dbReference type="CTD" id="100170841"/>
<dbReference type="PANTHER" id="PTHR23187">
    <property type="entry name" value="FLJ44216 PROTEIN-RELATED"/>
    <property type="match status" value="1"/>
</dbReference>
<dbReference type="InterPro" id="IPR052119">
    <property type="entry name" value="ElonginBC-PRC2_ViralRestrict"/>
</dbReference>
<evidence type="ECO:0000256" key="1">
    <source>
        <dbReference type="SAM" id="MobiDB-lite"/>
    </source>
</evidence>
<feature type="region of interest" description="Disordered" evidence="1">
    <location>
        <begin position="278"/>
        <end position="375"/>
    </location>
</feature>
<dbReference type="SUPFAM" id="SSF46955">
    <property type="entry name" value="Putative DNA-binding domain"/>
    <property type="match status" value="1"/>
</dbReference>
<accession>A0A6J1U499</accession>
<dbReference type="RefSeq" id="XP_026525601.1">
    <property type="nucleotide sequence ID" value="XM_026669816.1"/>
</dbReference>
<dbReference type="KEGG" id="nss:113413506"/>
<dbReference type="Pfam" id="PF02437">
    <property type="entry name" value="Ski_Sno_DHD"/>
    <property type="match status" value="1"/>
</dbReference>
<dbReference type="Proteomes" id="UP000504612">
    <property type="component" value="Unplaced"/>
</dbReference>
<feature type="region of interest" description="Disordered" evidence="1">
    <location>
        <begin position="401"/>
        <end position="437"/>
    </location>
</feature>
<feature type="compositionally biased region" description="Low complexity" evidence="1">
    <location>
        <begin position="292"/>
        <end position="308"/>
    </location>
</feature>
<dbReference type="InterPro" id="IPR037000">
    <property type="entry name" value="Ski_DNA-bd_sf"/>
</dbReference>
<organism evidence="3 4">
    <name type="scientific">Notechis scutatus</name>
    <name type="common">mainland tiger snake</name>
    <dbReference type="NCBI Taxonomy" id="8663"/>
    <lineage>
        <taxon>Eukaryota</taxon>
        <taxon>Metazoa</taxon>
        <taxon>Chordata</taxon>
        <taxon>Craniata</taxon>
        <taxon>Vertebrata</taxon>
        <taxon>Euteleostomi</taxon>
        <taxon>Lepidosauria</taxon>
        <taxon>Squamata</taxon>
        <taxon>Bifurcata</taxon>
        <taxon>Unidentata</taxon>
        <taxon>Episquamata</taxon>
        <taxon>Toxicofera</taxon>
        <taxon>Serpentes</taxon>
        <taxon>Colubroidea</taxon>
        <taxon>Elapidae</taxon>
        <taxon>Hydrophiinae</taxon>
        <taxon>Notechis</taxon>
    </lineage>
</organism>
<evidence type="ECO:0000313" key="3">
    <source>
        <dbReference type="Proteomes" id="UP000504612"/>
    </source>
</evidence>
<feature type="compositionally biased region" description="Basic and acidic residues" evidence="1">
    <location>
        <begin position="537"/>
        <end position="552"/>
    </location>
</feature>
<feature type="domain" description="SKI/SNO/DAC" evidence="2">
    <location>
        <begin position="53"/>
        <end position="145"/>
    </location>
</feature>
<proteinExistence type="predicted"/>
<feature type="region of interest" description="Disordered" evidence="1">
    <location>
        <begin position="450"/>
        <end position="484"/>
    </location>
</feature>
<feature type="compositionally biased region" description="Basic and acidic residues" evidence="1">
    <location>
        <begin position="456"/>
        <end position="468"/>
    </location>
</feature>
<dbReference type="InterPro" id="IPR003380">
    <property type="entry name" value="SKI/SNO/DAC"/>
</dbReference>
<reference evidence="4" key="1">
    <citation type="submission" date="2025-08" db="UniProtKB">
        <authorList>
            <consortium name="RefSeq"/>
        </authorList>
    </citation>
    <scope>IDENTIFICATION</scope>
</reference>
<gene>
    <name evidence="4" type="primary">EPOP</name>
</gene>
<dbReference type="Gene3D" id="3.10.260.20">
    <property type="entry name" value="Ski"/>
    <property type="match status" value="1"/>
</dbReference>
<feature type="compositionally biased region" description="Acidic residues" evidence="1">
    <location>
        <begin position="309"/>
        <end position="327"/>
    </location>
</feature>
<name>A0A6J1U499_9SAUR</name>
<dbReference type="GeneID" id="113413506"/>
<keyword evidence="3" id="KW-1185">Reference proteome</keyword>
<protein>
    <submittedName>
        <fullName evidence="4">Elongin BC and Polycomb repressive complex 2-associated protein isoform X1</fullName>
    </submittedName>
</protein>
<feature type="compositionally biased region" description="Polar residues" evidence="1">
    <location>
        <begin position="401"/>
        <end position="411"/>
    </location>
</feature>